<sequence>MKTPTTPSSKFSKSLKFILGAICWTFIIILFTIPLCILAISKVVVILLAKLVRKDLSSVTTGDAAFTIGCSWEKSKLSLGLLCHVQGHLKLEQVQDRFSSSLLAPKVGNCPKYEKLFSCLVTFCGYVFSKTLPPEAVDLNKLIYERKLHPGESLEQVVDDWMEKRYGELMPAWEVMVIPMSRSNNNNDEVKDGIEETIIAFKMHHAPYLVKEVNESIWKKILDAISTPVNLFMLEGPGTNPLKLTKPQTKWIYTFTTVDLAPMKAIRAKYDVHFASIMLSLIVGSIRQYLLEKEKELPANLSLVDTLPCQLHPSQNHILCNHWTIGIIKSPLAADNPLERVIETEKNFLRFHEAGLQKVAVNYLFPFAWLFPQFMAEKVLQKDRIGFNLGLTSLVGANKYEFLGQRIKMIYPLLTLIDSHPFTVFSWFTFSHSDKVDITLGAASDLFPCRNSLSKITEDYFHTEFRNLCLQCGIPLSS</sequence>
<keyword evidence="1" id="KW-0472">Membrane</keyword>
<proteinExistence type="predicted"/>
<protein>
    <recommendedName>
        <fullName evidence="2">O-acyltransferase WSD1 C-terminal domain-containing protein</fullName>
    </recommendedName>
</protein>
<gene>
    <name evidence="3" type="ORF">Fcan01_13876</name>
</gene>
<evidence type="ECO:0000313" key="4">
    <source>
        <dbReference type="Proteomes" id="UP000198287"/>
    </source>
</evidence>
<keyword evidence="1" id="KW-1133">Transmembrane helix</keyword>
<evidence type="ECO:0000256" key="1">
    <source>
        <dbReference type="SAM" id="Phobius"/>
    </source>
</evidence>
<keyword evidence="4" id="KW-1185">Reference proteome</keyword>
<evidence type="ECO:0000313" key="3">
    <source>
        <dbReference type="EMBL" id="OXA52009.1"/>
    </source>
</evidence>
<keyword evidence="1" id="KW-0812">Transmembrane</keyword>
<dbReference type="InterPro" id="IPR009721">
    <property type="entry name" value="O-acyltransferase_WSD1_C"/>
</dbReference>
<accession>A0A226E3J7</accession>
<dbReference type="AlphaFoldDB" id="A0A226E3J7"/>
<dbReference type="Pfam" id="PF06974">
    <property type="entry name" value="WS_DGAT_C"/>
    <property type="match status" value="1"/>
</dbReference>
<organism evidence="3 4">
    <name type="scientific">Folsomia candida</name>
    <name type="common">Springtail</name>
    <dbReference type="NCBI Taxonomy" id="158441"/>
    <lineage>
        <taxon>Eukaryota</taxon>
        <taxon>Metazoa</taxon>
        <taxon>Ecdysozoa</taxon>
        <taxon>Arthropoda</taxon>
        <taxon>Hexapoda</taxon>
        <taxon>Collembola</taxon>
        <taxon>Entomobryomorpha</taxon>
        <taxon>Isotomoidea</taxon>
        <taxon>Isotomidae</taxon>
        <taxon>Proisotominae</taxon>
        <taxon>Folsomia</taxon>
    </lineage>
</organism>
<dbReference type="EMBL" id="LNIX01000007">
    <property type="protein sequence ID" value="OXA52009.1"/>
    <property type="molecule type" value="Genomic_DNA"/>
</dbReference>
<name>A0A226E3J7_FOLCA</name>
<comment type="caution">
    <text evidence="3">The sequence shown here is derived from an EMBL/GenBank/DDBJ whole genome shotgun (WGS) entry which is preliminary data.</text>
</comment>
<feature type="domain" description="O-acyltransferase WSD1 C-terminal" evidence="2">
    <location>
        <begin position="327"/>
        <end position="461"/>
    </location>
</feature>
<feature type="transmembrane region" description="Helical" evidence="1">
    <location>
        <begin position="17"/>
        <end position="48"/>
    </location>
</feature>
<evidence type="ECO:0000259" key="2">
    <source>
        <dbReference type="Pfam" id="PF06974"/>
    </source>
</evidence>
<dbReference type="Proteomes" id="UP000198287">
    <property type="component" value="Unassembled WGS sequence"/>
</dbReference>
<dbReference type="OrthoDB" id="8262188at2759"/>
<reference evidence="3 4" key="1">
    <citation type="submission" date="2015-12" db="EMBL/GenBank/DDBJ databases">
        <title>The genome of Folsomia candida.</title>
        <authorList>
            <person name="Faddeeva A."/>
            <person name="Derks M.F."/>
            <person name="Anvar Y."/>
            <person name="Smit S."/>
            <person name="Van Straalen N."/>
            <person name="Roelofs D."/>
        </authorList>
    </citation>
    <scope>NUCLEOTIDE SEQUENCE [LARGE SCALE GENOMIC DNA]</scope>
    <source>
        <strain evidence="3 4">VU population</strain>
        <tissue evidence="3">Whole body</tissue>
    </source>
</reference>